<keyword evidence="2" id="KW-1185">Reference proteome</keyword>
<dbReference type="EMBL" id="CP003746">
    <property type="protein sequence ID" value="AFU99372.1"/>
    <property type="molecule type" value="Genomic_DNA"/>
</dbReference>
<dbReference type="Proteomes" id="UP000000466">
    <property type="component" value="Chromosome"/>
</dbReference>
<name>K4KZL4_SIMAS</name>
<proteinExistence type="predicted"/>
<organism evidence="1 2">
    <name type="scientific">Simiduia agarivorans (strain DSM 21679 / JCM 13881 / BCRC 17597 / SA1)</name>
    <dbReference type="NCBI Taxonomy" id="1117647"/>
    <lineage>
        <taxon>Bacteria</taxon>
        <taxon>Pseudomonadati</taxon>
        <taxon>Pseudomonadota</taxon>
        <taxon>Gammaproteobacteria</taxon>
        <taxon>Cellvibrionales</taxon>
        <taxon>Cellvibrionaceae</taxon>
        <taxon>Simiduia</taxon>
    </lineage>
</organism>
<protein>
    <submittedName>
        <fullName evidence="1">Uncharacterized protein</fullName>
    </submittedName>
</protein>
<evidence type="ECO:0000313" key="1">
    <source>
        <dbReference type="EMBL" id="AFU99372.1"/>
    </source>
</evidence>
<gene>
    <name evidence="1" type="ordered locus">M5M_10975</name>
</gene>
<dbReference type="HOGENOM" id="CLU_1824022_0_0_6"/>
<evidence type="ECO:0000313" key="2">
    <source>
        <dbReference type="Proteomes" id="UP000000466"/>
    </source>
</evidence>
<accession>K4KZL4</accession>
<dbReference type="KEGG" id="saga:M5M_10975"/>
<dbReference type="RefSeq" id="WP_015047536.1">
    <property type="nucleotide sequence ID" value="NC_018868.3"/>
</dbReference>
<dbReference type="AlphaFoldDB" id="K4KZL4"/>
<dbReference type="STRING" id="1117647.M5M_10975"/>
<reference evidence="1 2" key="1">
    <citation type="journal article" date="2013" name="Genome Announc.">
        <title>Complete genome sequence of Simiduia agarivorans SA1(T), a marine bacterium able to degrade a variety of polysaccharides.</title>
        <authorList>
            <person name="Lin S.Y."/>
            <person name="Shieh W.Y."/>
            <person name="Chen J.S."/>
            <person name="Tang S.L."/>
        </authorList>
    </citation>
    <scope>NUCLEOTIDE SEQUENCE [LARGE SCALE GENOMIC DNA]</scope>
    <source>
        <strain evidence="2">DSM 21679 / JCM 13881 / BCRC 17597 / SA1</strain>
    </source>
</reference>
<sequence>MNKDEFDELYRFLRSEVSRAGFSYIDQVIDGEFNRSQEGKEAVESYLEYLIKMLRERNFKMGDSVLDELNGSIETKSGNPIKEIEIVLSNEESQRYKVKSESLRKGVDYSPLIISLESFKKKISNTPEHTPRGPSGGPSFP</sequence>